<evidence type="ECO:0000256" key="4">
    <source>
        <dbReference type="ARBA" id="ARBA00022786"/>
    </source>
</evidence>
<feature type="region of interest" description="Disordered" evidence="7">
    <location>
        <begin position="145"/>
        <end position="302"/>
    </location>
</feature>
<evidence type="ECO:0000313" key="10">
    <source>
        <dbReference type="Proteomes" id="UP001165120"/>
    </source>
</evidence>
<evidence type="ECO:0000256" key="3">
    <source>
        <dbReference type="ARBA" id="ARBA00022771"/>
    </source>
</evidence>
<feature type="compositionally biased region" description="Low complexity" evidence="7">
    <location>
        <begin position="286"/>
        <end position="302"/>
    </location>
</feature>
<feature type="compositionally biased region" description="Low complexity" evidence="7">
    <location>
        <begin position="162"/>
        <end position="182"/>
    </location>
</feature>
<comment type="caution">
    <text evidence="9">The sequence shown here is derived from an EMBL/GenBank/DDBJ whole genome shotgun (WGS) entry which is preliminary data.</text>
</comment>
<feature type="region of interest" description="Disordered" evidence="7">
    <location>
        <begin position="25"/>
        <end position="50"/>
    </location>
</feature>
<dbReference type="InterPro" id="IPR024766">
    <property type="entry name" value="Znf_RING_H2"/>
</dbReference>
<feature type="compositionally biased region" description="Polar residues" evidence="7">
    <location>
        <begin position="255"/>
        <end position="265"/>
    </location>
</feature>
<keyword evidence="4" id="KW-0833">Ubl conjugation pathway</keyword>
<evidence type="ECO:0000256" key="7">
    <source>
        <dbReference type="SAM" id="MobiDB-lite"/>
    </source>
</evidence>
<feature type="domain" description="RING-type" evidence="8">
    <location>
        <begin position="62"/>
        <end position="85"/>
    </location>
</feature>
<comment type="pathway">
    <text evidence="1">Protein modification; protein ubiquitination.</text>
</comment>
<dbReference type="Gene3D" id="3.30.40.10">
    <property type="entry name" value="Zinc/RING finger domain, C3HC4 (zinc finger)"/>
    <property type="match status" value="1"/>
</dbReference>
<dbReference type="GO" id="GO:0008270">
    <property type="term" value="F:zinc ion binding"/>
    <property type="evidence" value="ECO:0007669"/>
    <property type="project" value="UniProtKB-KW"/>
</dbReference>
<evidence type="ECO:0000256" key="2">
    <source>
        <dbReference type="ARBA" id="ARBA00022723"/>
    </source>
</evidence>
<dbReference type="Pfam" id="PF12678">
    <property type="entry name" value="zf-rbx1"/>
    <property type="match status" value="1"/>
</dbReference>
<keyword evidence="10" id="KW-1185">Reference proteome</keyword>
<evidence type="ECO:0000256" key="5">
    <source>
        <dbReference type="ARBA" id="ARBA00022833"/>
    </source>
</evidence>
<keyword evidence="2" id="KW-0479">Metal-binding</keyword>
<dbReference type="InterPro" id="IPR013083">
    <property type="entry name" value="Znf_RING/FYVE/PHD"/>
</dbReference>
<dbReference type="AlphaFoldDB" id="A0A9W6T304"/>
<feature type="compositionally biased region" description="Low complexity" evidence="7">
    <location>
        <begin position="192"/>
        <end position="230"/>
    </location>
</feature>
<feature type="compositionally biased region" description="Low complexity" evidence="7">
    <location>
        <begin position="34"/>
        <end position="46"/>
    </location>
</feature>
<dbReference type="InterPro" id="IPR001841">
    <property type="entry name" value="Znf_RING"/>
</dbReference>
<evidence type="ECO:0000313" key="9">
    <source>
        <dbReference type="EMBL" id="GME73261.1"/>
    </source>
</evidence>
<reference evidence="9" key="1">
    <citation type="submission" date="2023-04" db="EMBL/GenBank/DDBJ databases">
        <title>Candida boidinii NBRC 10035.</title>
        <authorList>
            <person name="Ichikawa N."/>
            <person name="Sato H."/>
            <person name="Tonouchi N."/>
        </authorList>
    </citation>
    <scope>NUCLEOTIDE SEQUENCE</scope>
    <source>
        <strain evidence="9">NBRC 10035</strain>
    </source>
</reference>
<dbReference type="EMBL" id="BSXN01001488">
    <property type="protein sequence ID" value="GME73261.1"/>
    <property type="molecule type" value="Genomic_DNA"/>
</dbReference>
<organism evidence="9 10">
    <name type="scientific">Candida boidinii</name>
    <name type="common">Yeast</name>
    <dbReference type="NCBI Taxonomy" id="5477"/>
    <lineage>
        <taxon>Eukaryota</taxon>
        <taxon>Fungi</taxon>
        <taxon>Dikarya</taxon>
        <taxon>Ascomycota</taxon>
        <taxon>Saccharomycotina</taxon>
        <taxon>Pichiomycetes</taxon>
        <taxon>Pichiales</taxon>
        <taxon>Pichiaceae</taxon>
        <taxon>Ogataea</taxon>
        <taxon>Ogataea/Candida clade</taxon>
    </lineage>
</organism>
<dbReference type="GO" id="GO:0051603">
    <property type="term" value="P:proteolysis involved in protein catabolic process"/>
    <property type="evidence" value="ECO:0007669"/>
    <property type="project" value="UniProtKB-ARBA"/>
</dbReference>
<keyword evidence="3 6" id="KW-0863">Zinc-finger</keyword>
<dbReference type="PROSITE" id="PS50089">
    <property type="entry name" value="ZF_RING_2"/>
    <property type="match status" value="1"/>
</dbReference>
<gene>
    <name evidence="9" type="ORF">Cboi02_000397100</name>
</gene>
<accession>A0A9W6T304</accession>
<proteinExistence type="predicted"/>
<evidence type="ECO:0000259" key="8">
    <source>
        <dbReference type="PROSITE" id="PS50089"/>
    </source>
</evidence>
<evidence type="ECO:0000256" key="1">
    <source>
        <dbReference type="ARBA" id="ARBA00004906"/>
    </source>
</evidence>
<keyword evidence="5" id="KW-0862">Zinc</keyword>
<name>A0A9W6T304_CANBO</name>
<sequence>MENDDPDISFPMDVTARTISSYHPLTSEPSLIQDSNSNTATTSTDSTKTDEDAHFAVKIPKCGHVFGRACIVEWLKENVSCPLCRSELESDENDTNSIGGANNRDSGLIFYPVAFTEIFVPIDWSGPISTGYDVDDPPINFSFADPSSGPVFGRRTGPPIPTTATTTATPATAAAQAAPTNAVNTNSTAIGNTQAASTPASPATTTTNITTPATTPMRGSTVTVRTTTRTDPGANNPTATTTTTTRSYVIPGAFPNTTIQNNLSSGAGGRATRPSSTRPNLRTHPYSRPDSSSNSSSPSSSE</sequence>
<evidence type="ECO:0000256" key="6">
    <source>
        <dbReference type="PROSITE-ProRule" id="PRU00175"/>
    </source>
</evidence>
<dbReference type="SUPFAM" id="SSF57850">
    <property type="entry name" value="RING/U-box"/>
    <property type="match status" value="1"/>
</dbReference>
<dbReference type="Proteomes" id="UP001165120">
    <property type="component" value="Unassembled WGS sequence"/>
</dbReference>
<protein>
    <submittedName>
        <fullName evidence="9">Unnamed protein product</fullName>
    </submittedName>
</protein>